<protein>
    <recommendedName>
        <fullName evidence="7">LemA family protein</fullName>
    </recommendedName>
</protein>
<feature type="non-terminal residue" evidence="6">
    <location>
        <position position="1"/>
    </location>
</feature>
<reference evidence="6" key="1">
    <citation type="submission" date="2018-05" db="EMBL/GenBank/DDBJ databases">
        <authorList>
            <person name="Lanie J.A."/>
            <person name="Ng W.-L."/>
            <person name="Kazmierczak K.M."/>
            <person name="Andrzejewski T.M."/>
            <person name="Davidsen T.M."/>
            <person name="Wayne K.J."/>
            <person name="Tettelin H."/>
            <person name="Glass J.I."/>
            <person name="Rusch D."/>
            <person name="Podicherti R."/>
            <person name="Tsui H.-C.T."/>
            <person name="Winkler M.E."/>
        </authorList>
    </citation>
    <scope>NUCLEOTIDE SEQUENCE</scope>
</reference>
<evidence type="ECO:0000256" key="1">
    <source>
        <dbReference type="ARBA" id="ARBA00004167"/>
    </source>
</evidence>
<evidence type="ECO:0008006" key="7">
    <source>
        <dbReference type="Google" id="ProtNLM"/>
    </source>
</evidence>
<dbReference type="EMBL" id="UINC01144761">
    <property type="protein sequence ID" value="SVD34472.1"/>
    <property type="molecule type" value="Genomic_DNA"/>
</dbReference>
<keyword evidence="5" id="KW-0472">Membrane</keyword>
<dbReference type="Gene3D" id="1.20.1440.20">
    <property type="entry name" value="LemA-like domain"/>
    <property type="match status" value="1"/>
</dbReference>
<evidence type="ECO:0000256" key="3">
    <source>
        <dbReference type="ARBA" id="ARBA00022692"/>
    </source>
</evidence>
<comment type="similarity">
    <text evidence="2">Belongs to the LemA family.</text>
</comment>
<proteinExistence type="inferred from homology"/>
<comment type="subcellular location">
    <subcellularLocation>
        <location evidence="1">Membrane</location>
        <topology evidence="1">Single-pass membrane protein</topology>
    </subcellularLocation>
</comment>
<dbReference type="GO" id="GO:0016020">
    <property type="term" value="C:membrane"/>
    <property type="evidence" value="ECO:0007669"/>
    <property type="project" value="UniProtKB-SubCell"/>
</dbReference>
<gene>
    <name evidence="6" type="ORF">METZ01_LOCUS387326</name>
</gene>
<evidence type="ECO:0000256" key="2">
    <source>
        <dbReference type="ARBA" id="ARBA00008854"/>
    </source>
</evidence>
<evidence type="ECO:0000256" key="5">
    <source>
        <dbReference type="ARBA" id="ARBA00023136"/>
    </source>
</evidence>
<evidence type="ECO:0000313" key="6">
    <source>
        <dbReference type="EMBL" id="SVD34472.1"/>
    </source>
</evidence>
<keyword evidence="4" id="KW-1133">Transmembrane helix</keyword>
<dbReference type="InterPro" id="IPR023353">
    <property type="entry name" value="LemA-like_dom_sf"/>
</dbReference>
<sequence>NMIRLMDELTATENKIAFARQAFNDAVTSYNTRREIFPTNIIAGIFNFAAAALFEITRPEERENVKVSFS</sequence>
<accession>A0A382UJZ0</accession>
<dbReference type="SUPFAM" id="SSF140478">
    <property type="entry name" value="LemA-like"/>
    <property type="match status" value="1"/>
</dbReference>
<keyword evidence="3" id="KW-0812">Transmembrane</keyword>
<evidence type="ECO:0000256" key="4">
    <source>
        <dbReference type="ARBA" id="ARBA00022989"/>
    </source>
</evidence>
<dbReference type="AlphaFoldDB" id="A0A382UJZ0"/>
<name>A0A382UJZ0_9ZZZZ</name>
<dbReference type="InterPro" id="IPR007156">
    <property type="entry name" value="MamQ_LemA"/>
</dbReference>
<organism evidence="6">
    <name type="scientific">marine metagenome</name>
    <dbReference type="NCBI Taxonomy" id="408172"/>
    <lineage>
        <taxon>unclassified sequences</taxon>
        <taxon>metagenomes</taxon>
        <taxon>ecological metagenomes</taxon>
    </lineage>
</organism>
<dbReference type="PANTHER" id="PTHR34478:SF2">
    <property type="entry name" value="MEMBRANE PROTEIN"/>
    <property type="match status" value="1"/>
</dbReference>
<dbReference type="PANTHER" id="PTHR34478">
    <property type="entry name" value="PROTEIN LEMA"/>
    <property type="match status" value="1"/>
</dbReference>
<dbReference type="Pfam" id="PF04011">
    <property type="entry name" value="LemA"/>
    <property type="match status" value="1"/>
</dbReference>